<gene>
    <name evidence="2" type="ORF">F8A88_04045</name>
</gene>
<evidence type="ECO:0000313" key="3">
    <source>
        <dbReference type="Proteomes" id="UP000438699"/>
    </source>
</evidence>
<comment type="caution">
    <text evidence="2">The sequence shown here is derived from an EMBL/GenBank/DDBJ whole genome shotgun (WGS) entry which is preliminary data.</text>
</comment>
<protein>
    <submittedName>
        <fullName evidence="2">Rhodanese-like domain-containing protein</fullName>
    </submittedName>
</protein>
<evidence type="ECO:0000313" key="2">
    <source>
        <dbReference type="EMBL" id="KAB1443432.1"/>
    </source>
</evidence>
<proteinExistence type="predicted"/>
<dbReference type="GO" id="GO:0004792">
    <property type="term" value="F:thiosulfate-cyanide sulfurtransferase activity"/>
    <property type="evidence" value="ECO:0007669"/>
    <property type="project" value="InterPro"/>
</dbReference>
<dbReference type="EMBL" id="WAIE01000001">
    <property type="protein sequence ID" value="KAB1443432.1"/>
    <property type="molecule type" value="Genomic_DNA"/>
</dbReference>
<organism evidence="2 3">
    <name type="scientific">Pseudodesulfovibrio senegalensis</name>
    <dbReference type="NCBI Taxonomy" id="1721087"/>
    <lineage>
        <taxon>Bacteria</taxon>
        <taxon>Pseudomonadati</taxon>
        <taxon>Thermodesulfobacteriota</taxon>
        <taxon>Desulfovibrionia</taxon>
        <taxon>Desulfovibrionales</taxon>
        <taxon>Desulfovibrionaceae</taxon>
    </lineage>
</organism>
<dbReference type="InterPro" id="IPR036873">
    <property type="entry name" value="Rhodanese-like_dom_sf"/>
</dbReference>
<dbReference type="InterPro" id="IPR001763">
    <property type="entry name" value="Rhodanese-like_dom"/>
</dbReference>
<dbReference type="SUPFAM" id="SSF52821">
    <property type="entry name" value="Rhodanese/Cell cycle control phosphatase"/>
    <property type="match status" value="1"/>
</dbReference>
<dbReference type="PROSITE" id="PS50206">
    <property type="entry name" value="RHODANESE_3"/>
    <property type="match status" value="1"/>
</dbReference>
<evidence type="ECO:0000259" key="1">
    <source>
        <dbReference type="PROSITE" id="PS50206"/>
    </source>
</evidence>
<dbReference type="Gene3D" id="3.40.250.10">
    <property type="entry name" value="Rhodanese-like domain"/>
    <property type="match status" value="1"/>
</dbReference>
<dbReference type="PROSITE" id="PS00380">
    <property type="entry name" value="RHODANESE_1"/>
    <property type="match status" value="1"/>
</dbReference>
<reference evidence="2 3" key="1">
    <citation type="journal article" date="2017" name="Int. J. Syst. Evol. Microbiol.">
        <title>Desulfovibrio senegalensis sp. nov., a mesophilic sulfate reducer isolated from marine sediment.</title>
        <authorList>
            <person name="Thioye A."/>
            <person name="Gam Z.B.A."/>
            <person name="Mbengue M."/>
            <person name="Cayol J.L."/>
            <person name="Joseph-Bartoli M."/>
            <person name="Toure-Kane C."/>
            <person name="Labat M."/>
        </authorList>
    </citation>
    <scope>NUCLEOTIDE SEQUENCE [LARGE SCALE GENOMIC DNA]</scope>
    <source>
        <strain evidence="2 3">DSM 101509</strain>
    </source>
</reference>
<dbReference type="Pfam" id="PF00581">
    <property type="entry name" value="Rhodanese"/>
    <property type="match status" value="1"/>
</dbReference>
<dbReference type="InterPro" id="IPR050229">
    <property type="entry name" value="GlpE_sulfurtransferase"/>
</dbReference>
<dbReference type="PANTHER" id="PTHR43031:SF1">
    <property type="entry name" value="PYRIDINE NUCLEOTIDE-DISULPHIDE OXIDOREDUCTASE"/>
    <property type="match status" value="1"/>
</dbReference>
<feature type="domain" description="Rhodanese" evidence="1">
    <location>
        <begin position="59"/>
        <end position="151"/>
    </location>
</feature>
<dbReference type="Proteomes" id="UP000438699">
    <property type="component" value="Unassembled WGS sequence"/>
</dbReference>
<dbReference type="RefSeq" id="WP_151149803.1">
    <property type="nucleotide sequence ID" value="NZ_WAIE01000001.1"/>
</dbReference>
<accession>A0A6N6N5H4</accession>
<sequence length="153" mass="16953">MIKTLLKETILVMGLSLVFAAGSYAVRPHGFPQVNRPTAIKLPESVTTLDAKQAKAAHECEHNLFVDSRNSFDFDLGHIPGAINIPLDEAITDDSVLDTLPKQKRLVVYCSNIKCQWAEKLASLLDKKGYTTYVFPGGYKEWTKQGWATEGAQ</sequence>
<dbReference type="SMART" id="SM00450">
    <property type="entry name" value="RHOD"/>
    <property type="match status" value="1"/>
</dbReference>
<dbReference type="AlphaFoldDB" id="A0A6N6N5H4"/>
<keyword evidence="3" id="KW-1185">Reference proteome</keyword>
<dbReference type="CDD" id="cd00158">
    <property type="entry name" value="RHOD"/>
    <property type="match status" value="1"/>
</dbReference>
<name>A0A6N6N5H4_9BACT</name>
<dbReference type="InterPro" id="IPR001307">
    <property type="entry name" value="Thiosulphate_STrfase_CS"/>
</dbReference>
<dbReference type="PANTHER" id="PTHR43031">
    <property type="entry name" value="FAD-DEPENDENT OXIDOREDUCTASE"/>
    <property type="match status" value="1"/>
</dbReference>
<dbReference type="OrthoDB" id="9789348at2"/>